<evidence type="ECO:0000256" key="2">
    <source>
        <dbReference type="ARBA" id="ARBA00006285"/>
    </source>
</evidence>
<reference evidence="6" key="1">
    <citation type="submission" date="2025-08" db="UniProtKB">
        <authorList>
            <consortium name="Ensembl"/>
        </authorList>
    </citation>
    <scope>IDENTIFICATION</scope>
</reference>
<dbReference type="InterPro" id="IPR015883">
    <property type="entry name" value="Glyco_hydro_20_cat"/>
</dbReference>
<evidence type="ECO:0000256" key="4">
    <source>
        <dbReference type="ARBA" id="ARBA00022801"/>
    </source>
</evidence>
<sequence length="429" mass="48699">MNKNPGANAPMISKFCLSFSSPTEIKEILKLAKLHELEIIPLIQTFGHMEFVLKHKEFCHLREVAMFPNTVNPHREESLRLIRTMIEQVVAVHDDLRWFHIGCDEVYYLGEGEESKQWLQQGENTIEKLCLAHMKAVASHVVSAHPTVKPVVWDDMLRGVSEETLRGSGIASLAELMIWDYTSDLDVDNKAILIEKYQKCNFSKLWFASAFKGSTGVNQSLTLIGHHLKNHQQWLKVAESCPSGIIQGIALTGWQRYDHFSVLCELLPVGIPSLAVCLQTLKNGGYSEKVKEDVEKFLGISNLEIDTFMSDISGTFPGSEILSLITQIVFYLKPSVVELLENNSYVTGWFSPYHRKRKKIHPIMIHHFQPDALRLLSKWTAVTQELQTAMEKIFYISAAEEWMEENAQSSLERLQATVDDLDTAIQALS</sequence>
<reference evidence="6" key="2">
    <citation type="submission" date="2025-09" db="UniProtKB">
        <authorList>
            <consortium name="Ensembl"/>
        </authorList>
    </citation>
    <scope>IDENTIFICATION</scope>
</reference>
<dbReference type="SUPFAM" id="SSF51445">
    <property type="entry name" value="(Trans)glycosidases"/>
    <property type="match status" value="1"/>
</dbReference>
<organism evidence="6 7">
    <name type="scientific">Varanus komodoensis</name>
    <name type="common">Komodo dragon</name>
    <dbReference type="NCBI Taxonomy" id="61221"/>
    <lineage>
        <taxon>Eukaryota</taxon>
        <taxon>Metazoa</taxon>
        <taxon>Chordata</taxon>
        <taxon>Craniata</taxon>
        <taxon>Vertebrata</taxon>
        <taxon>Euteleostomi</taxon>
        <taxon>Lepidosauria</taxon>
        <taxon>Squamata</taxon>
        <taxon>Bifurcata</taxon>
        <taxon>Unidentata</taxon>
        <taxon>Episquamata</taxon>
        <taxon>Toxicofera</taxon>
        <taxon>Anguimorpha</taxon>
        <taxon>Paleoanguimorpha</taxon>
        <taxon>Varanoidea</taxon>
        <taxon>Varanidae</taxon>
        <taxon>Varanus</taxon>
    </lineage>
</organism>
<evidence type="ECO:0000256" key="3">
    <source>
        <dbReference type="ARBA" id="ARBA00012663"/>
    </source>
</evidence>
<dbReference type="Ensembl" id="ENSVKKT00000001835.1">
    <property type="protein sequence ID" value="ENSVKKP00000001777.1"/>
    <property type="gene ID" value="ENSVKKG00000001458.1"/>
</dbReference>
<dbReference type="Pfam" id="PF00728">
    <property type="entry name" value="Glyco_hydro_20"/>
    <property type="match status" value="1"/>
</dbReference>
<proteinExistence type="inferred from homology"/>
<dbReference type="OMA" id="TWMNPWQ"/>
<protein>
    <recommendedName>
        <fullName evidence="3">beta-N-acetylhexosaminidase</fullName>
        <ecNumber evidence="3">3.2.1.52</ecNumber>
    </recommendedName>
</protein>
<dbReference type="Gene3D" id="3.20.20.80">
    <property type="entry name" value="Glycosidases"/>
    <property type="match status" value="1"/>
</dbReference>
<dbReference type="EC" id="3.2.1.52" evidence="3"/>
<evidence type="ECO:0000313" key="6">
    <source>
        <dbReference type="Ensembl" id="ENSVKKP00000001777.1"/>
    </source>
</evidence>
<dbReference type="Proteomes" id="UP000694545">
    <property type="component" value="Unplaced"/>
</dbReference>
<feature type="domain" description="Glycoside hydrolase family 20 catalytic" evidence="5">
    <location>
        <begin position="19"/>
        <end position="181"/>
    </location>
</feature>
<comment type="catalytic activity">
    <reaction evidence="1">
        <text>Hydrolysis of terminal non-reducing N-acetyl-D-hexosamine residues in N-acetyl-beta-D-hexosaminides.</text>
        <dbReference type="EC" id="3.2.1.52"/>
    </reaction>
</comment>
<dbReference type="PANTHER" id="PTHR21040">
    <property type="entry name" value="BCDNA.GH04120"/>
    <property type="match status" value="1"/>
</dbReference>
<evidence type="ECO:0000259" key="5">
    <source>
        <dbReference type="Pfam" id="PF00728"/>
    </source>
</evidence>
<dbReference type="CDD" id="cd06565">
    <property type="entry name" value="GH20_GcnA-like"/>
    <property type="match status" value="1"/>
</dbReference>
<dbReference type="PANTHER" id="PTHR21040:SF6">
    <property type="entry name" value="HEXOSAMINIDASE D"/>
    <property type="match status" value="1"/>
</dbReference>
<dbReference type="InterPro" id="IPR038901">
    <property type="entry name" value="HEXDC-like"/>
</dbReference>
<dbReference type="InterPro" id="IPR017853">
    <property type="entry name" value="GH"/>
</dbReference>
<keyword evidence="4" id="KW-0378">Hydrolase</keyword>
<evidence type="ECO:0000256" key="1">
    <source>
        <dbReference type="ARBA" id="ARBA00001231"/>
    </source>
</evidence>
<dbReference type="GO" id="GO:0005975">
    <property type="term" value="P:carbohydrate metabolic process"/>
    <property type="evidence" value="ECO:0007669"/>
    <property type="project" value="InterPro"/>
</dbReference>
<evidence type="ECO:0000313" key="7">
    <source>
        <dbReference type="Proteomes" id="UP000694545"/>
    </source>
</evidence>
<keyword evidence="7" id="KW-1185">Reference proteome</keyword>
<accession>A0A8D2IT97</accession>
<dbReference type="GO" id="GO:0004563">
    <property type="term" value="F:beta-N-acetylhexosaminidase activity"/>
    <property type="evidence" value="ECO:0007669"/>
    <property type="project" value="UniProtKB-EC"/>
</dbReference>
<name>A0A8D2IT97_VARKO</name>
<dbReference type="AlphaFoldDB" id="A0A8D2IT97"/>
<comment type="similarity">
    <text evidence="2">Belongs to the glycosyl hydrolase 20 family.</text>
</comment>